<reference evidence="2" key="1">
    <citation type="journal article" date="2014" name="Front. Microbiol.">
        <title>High frequency of phylogenetically diverse reductive dehalogenase-homologous genes in deep subseafloor sedimentary metagenomes.</title>
        <authorList>
            <person name="Kawai M."/>
            <person name="Futagami T."/>
            <person name="Toyoda A."/>
            <person name="Takaki Y."/>
            <person name="Nishi S."/>
            <person name="Hori S."/>
            <person name="Arai W."/>
            <person name="Tsubouchi T."/>
            <person name="Morono Y."/>
            <person name="Uchiyama I."/>
            <person name="Ito T."/>
            <person name="Fujiyama A."/>
            <person name="Inagaki F."/>
            <person name="Takami H."/>
        </authorList>
    </citation>
    <scope>NUCLEOTIDE SEQUENCE</scope>
    <source>
        <strain evidence="2">Expedition CK06-06</strain>
    </source>
</reference>
<feature type="non-terminal residue" evidence="2">
    <location>
        <position position="222"/>
    </location>
</feature>
<dbReference type="InterPro" id="IPR027417">
    <property type="entry name" value="P-loop_NTPase"/>
</dbReference>
<dbReference type="Gene3D" id="3.40.50.300">
    <property type="entry name" value="P-loop containing nucleotide triphosphate hydrolases"/>
    <property type="match status" value="1"/>
</dbReference>
<dbReference type="InterPro" id="IPR045001">
    <property type="entry name" value="DRG"/>
</dbReference>
<accession>X1SQV5</accession>
<name>X1SQV5_9ZZZZ</name>
<proteinExistence type="predicted"/>
<dbReference type="AlphaFoldDB" id="X1SQV5"/>
<dbReference type="GO" id="GO:0005525">
    <property type="term" value="F:GTP binding"/>
    <property type="evidence" value="ECO:0007669"/>
    <property type="project" value="InterPro"/>
</dbReference>
<evidence type="ECO:0000313" key="2">
    <source>
        <dbReference type="EMBL" id="GAI81496.1"/>
    </source>
</evidence>
<dbReference type="PRINTS" id="PR00326">
    <property type="entry name" value="GTP1OBG"/>
</dbReference>
<dbReference type="InterPro" id="IPR006073">
    <property type="entry name" value="GTP-bd"/>
</dbReference>
<evidence type="ECO:0000259" key="1">
    <source>
        <dbReference type="Pfam" id="PF01926"/>
    </source>
</evidence>
<gene>
    <name evidence="2" type="ORF">S12H4_14359</name>
</gene>
<dbReference type="Pfam" id="PF01926">
    <property type="entry name" value="MMR_HSR1"/>
    <property type="match status" value="1"/>
</dbReference>
<organism evidence="2">
    <name type="scientific">marine sediment metagenome</name>
    <dbReference type="NCBI Taxonomy" id="412755"/>
    <lineage>
        <taxon>unclassified sequences</taxon>
        <taxon>metagenomes</taxon>
        <taxon>ecological metagenomes</taxon>
    </lineage>
</organism>
<dbReference type="GO" id="GO:0003924">
    <property type="term" value="F:GTPase activity"/>
    <property type="evidence" value="ECO:0007669"/>
    <property type="project" value="InterPro"/>
</dbReference>
<feature type="domain" description="G" evidence="1">
    <location>
        <begin position="80"/>
        <end position="176"/>
    </location>
</feature>
<comment type="caution">
    <text evidence="2">The sequence shown here is derived from an EMBL/GenBank/DDBJ whole genome shotgun (WGS) entry which is preliminary data.</text>
</comment>
<protein>
    <recommendedName>
        <fullName evidence="1">G domain-containing protein</fullName>
    </recommendedName>
</protein>
<dbReference type="SUPFAM" id="SSF52540">
    <property type="entry name" value="P-loop containing nucleoside triphosphate hydrolases"/>
    <property type="match status" value="1"/>
</dbReference>
<dbReference type="EMBL" id="BARW01006844">
    <property type="protein sequence ID" value="GAI81496.1"/>
    <property type="molecule type" value="Genomic_DNA"/>
</dbReference>
<sequence>MPANLTPAYFEAERRFRAAKSPLEKLAALEEMLAVMPKHKGTDHLRAELRTRIAKLNQSFDKKTATQRASMVIEKVGAAQIAVTGLTNAGKSQLVSSITNAAPTVGAYPFTTHSATPGMMPFENIQVQLIDTPPLAPQSIEWWLPHMLRRADALLIVVDLSDDPLTRMEDTITQLGKMRVGLAAREPGEDETILSQKKALVAGNKMDLDDGENFRALQNKYG</sequence>
<dbReference type="PANTHER" id="PTHR43127">
    <property type="entry name" value="DEVELOPMENTALLY-REGULATED GTP-BINDING PROTEIN 2"/>
    <property type="match status" value="1"/>
</dbReference>